<name>A0A7G5MVR2_9FIRM</name>
<evidence type="ECO:0000256" key="7">
    <source>
        <dbReference type="PROSITE-ProRule" id="PRU01363"/>
    </source>
</evidence>
<dbReference type="SUPFAM" id="SSF52096">
    <property type="entry name" value="ClpP/crotonase"/>
    <property type="match status" value="1"/>
</dbReference>
<dbReference type="Pfam" id="PF02801">
    <property type="entry name" value="Ketoacyl-synt_C"/>
    <property type="match status" value="2"/>
</dbReference>
<dbReference type="InterPro" id="IPR016039">
    <property type="entry name" value="Thiolase-like"/>
</dbReference>
<feature type="active site" description="Proton acceptor; for dehydratase activity" evidence="7">
    <location>
        <position position="658"/>
    </location>
</feature>
<keyword evidence="3" id="KW-0596">Phosphopantetheine</keyword>
<dbReference type="Pfam" id="PF00109">
    <property type="entry name" value="ketoacyl-synt"/>
    <property type="match status" value="2"/>
</dbReference>
<dbReference type="InterPro" id="IPR049552">
    <property type="entry name" value="PKS_DH_N"/>
</dbReference>
<dbReference type="InterPro" id="IPR057326">
    <property type="entry name" value="KR_dom"/>
</dbReference>
<dbReference type="PROSITE" id="PS00606">
    <property type="entry name" value="KS3_1"/>
    <property type="match status" value="1"/>
</dbReference>
<dbReference type="PROSITE" id="PS52004">
    <property type="entry name" value="KS3_2"/>
    <property type="match status" value="2"/>
</dbReference>
<comment type="pathway">
    <text evidence="2">Antibiotic biosynthesis; bacillaene biosynthesis.</text>
</comment>
<dbReference type="PROSITE" id="PS52019">
    <property type="entry name" value="PKS_MFAS_DH"/>
    <property type="match status" value="1"/>
</dbReference>
<keyword evidence="4" id="KW-0597">Phosphoprotein</keyword>
<dbReference type="SMART" id="SM00825">
    <property type="entry name" value="PKS_KS"/>
    <property type="match status" value="2"/>
</dbReference>
<dbReference type="GO" id="GO:0005886">
    <property type="term" value="C:plasma membrane"/>
    <property type="evidence" value="ECO:0007669"/>
    <property type="project" value="TreeGrafter"/>
</dbReference>
<dbReference type="InterPro" id="IPR036736">
    <property type="entry name" value="ACP-like_sf"/>
</dbReference>
<dbReference type="GO" id="GO:0004315">
    <property type="term" value="F:3-oxoacyl-[acyl-carrier-protein] synthase activity"/>
    <property type="evidence" value="ECO:0007669"/>
    <property type="project" value="InterPro"/>
</dbReference>
<dbReference type="SMART" id="SM00822">
    <property type="entry name" value="PKS_KR"/>
    <property type="match status" value="1"/>
</dbReference>
<evidence type="ECO:0000259" key="11">
    <source>
        <dbReference type="PROSITE" id="PS52019"/>
    </source>
</evidence>
<dbReference type="InterPro" id="IPR042104">
    <property type="entry name" value="PKS_dehydratase_sf"/>
</dbReference>
<evidence type="ECO:0000256" key="4">
    <source>
        <dbReference type="ARBA" id="ARBA00022553"/>
    </source>
</evidence>
<dbReference type="InterPro" id="IPR018201">
    <property type="entry name" value="Ketoacyl_synth_AS"/>
</dbReference>
<gene>
    <name evidence="12" type="ORF">E5259_14505</name>
</gene>
<dbReference type="InterPro" id="IPR013968">
    <property type="entry name" value="PKS_KR"/>
</dbReference>
<dbReference type="Gene3D" id="1.10.1200.10">
    <property type="entry name" value="ACP-like"/>
    <property type="match status" value="1"/>
</dbReference>
<dbReference type="SUPFAM" id="SSF47336">
    <property type="entry name" value="ACP-like"/>
    <property type="match status" value="1"/>
</dbReference>
<dbReference type="InterPro" id="IPR001753">
    <property type="entry name" value="Enoyl-CoA_hydra/iso"/>
</dbReference>
<evidence type="ECO:0000313" key="13">
    <source>
        <dbReference type="Proteomes" id="UP000515789"/>
    </source>
</evidence>
<dbReference type="Gene3D" id="3.90.226.10">
    <property type="entry name" value="2-enoyl-CoA Hydratase, Chain A, domain 1"/>
    <property type="match status" value="1"/>
</dbReference>
<dbReference type="Gene3D" id="3.30.70.3290">
    <property type="match status" value="1"/>
</dbReference>
<evidence type="ECO:0000256" key="5">
    <source>
        <dbReference type="ARBA" id="ARBA00022679"/>
    </source>
</evidence>
<dbReference type="GO" id="GO:0031177">
    <property type="term" value="F:phosphopantetheine binding"/>
    <property type="evidence" value="ECO:0007669"/>
    <property type="project" value="InterPro"/>
</dbReference>
<comment type="catalytic activity">
    <reaction evidence="6">
        <text>a (3S)-3-hydroxyacyl-CoA + NAD(+) = a 3-oxoacyl-CoA + NADH + H(+)</text>
        <dbReference type="Rhea" id="RHEA:22432"/>
        <dbReference type="ChEBI" id="CHEBI:15378"/>
        <dbReference type="ChEBI" id="CHEBI:57318"/>
        <dbReference type="ChEBI" id="CHEBI:57540"/>
        <dbReference type="ChEBI" id="CHEBI:57945"/>
        <dbReference type="ChEBI" id="CHEBI:90726"/>
        <dbReference type="EC" id="1.1.1.35"/>
    </reaction>
</comment>
<dbReference type="Gene3D" id="3.40.47.10">
    <property type="match status" value="2"/>
</dbReference>
<feature type="domain" description="PKS/mFAS DH" evidence="11">
    <location>
        <begin position="621"/>
        <end position="902"/>
    </location>
</feature>
<dbReference type="PANTHER" id="PTHR43775">
    <property type="entry name" value="FATTY ACID SYNTHASE"/>
    <property type="match status" value="1"/>
</dbReference>
<dbReference type="Gene3D" id="1.10.1240.100">
    <property type="match status" value="1"/>
</dbReference>
<dbReference type="GO" id="GO:0004312">
    <property type="term" value="F:fatty acid synthase activity"/>
    <property type="evidence" value="ECO:0007669"/>
    <property type="project" value="TreeGrafter"/>
</dbReference>
<dbReference type="GO" id="GO:0071770">
    <property type="term" value="P:DIM/DIP cell wall layer assembly"/>
    <property type="evidence" value="ECO:0007669"/>
    <property type="project" value="TreeGrafter"/>
</dbReference>
<dbReference type="CDD" id="cd06558">
    <property type="entry name" value="crotonase-like"/>
    <property type="match status" value="1"/>
</dbReference>
<dbReference type="PANTHER" id="PTHR43775:SF37">
    <property type="entry name" value="SI:DKEY-61P9.11"/>
    <property type="match status" value="1"/>
</dbReference>
<comment type="similarity">
    <text evidence="8">Belongs to the enoyl-CoA hydratase/isomerase family.</text>
</comment>
<sequence length="2497" mass="282275">MKMLRRIWRRYMDRKTILGKINKNEISIEEGINLLAQMNSIPKTYSQNDIAIIGVSGRFPEAKDIDEFWDNIKNAKDCVKEVSEQRWDVRKYYSSDNMQPDKTYCVKGGTIVDYDVFDAAFFKLSPIEAELMDPQQRIFLEESWKAVEDSGYTPEQLSAKKCGVFVGATSGDYNKRANENGISSDALLLTGNQTSMISARIAYYMDLTGPNLTIDTACSSSLVAIHLACQSIRTGEADIAIAGGVSVLTTPDLYIMASKGEMLSPDGKCKPFDANADGFVPSEGAGVLVLKNANSAVEDNDNIYGVIVGDGINYDGKTNGITAPSASSQANLERDVYNKFNINPESISYIEAHGTGTKIGDPIEIAGLSKAFNEFTSKKGFCGIGSVKSNVGHALAASGVISVIKVLLCMKNRLLVKTINVNDINDEINMDNSPFYLVNKNTDWNVKSGIRRAAINSFGLSGTNCHIVIEENRNEDLDADDDDKTYLFMYSAKTEQNLIEYMNDFKLFIESTNINLGNISYTLAMGREKYEVRTYITAATKKELINKLKKKDYIIHNTSKEYPEYEKSEVGHNDVGEWLKLIGERFIRNKQIDVSSIFDNRCYRRVSIPKYHFSKEKFWINNVYDVSKGENNNINMKKIREKEYCIKFSGDELYIKDHIIDEKYILPGAAQLSIAYSACIESVGWEKIKFSQVQWIAPINVENDQVIFVTLKECNVETIEYTITNEMNKVFSKGLIQKLDNNILEETINILPFILDKNCINKENIYDNFCQLGIKYGESFQVLENIYFSEDYCISKIRMDNKEINNTPILKPALIDGIFQTVMGFKFSAQERDSEQYLPYKMGEFILNQDTADNEYYILARNLQLFDNNLLQFDISVYSITGKLVGMVSDYQVKSIGNIEMQDTNSVCYLKENWVKKEAREIISNNEDIAIVFSSDDCVLNKLSDSMDDNSIYVTYGENYKKISGSRYIINKYSYNDYFNVLEDIGKIQKIIVLDEGESSRNYEETYKNIIFPLHFLTRAIMSLKYKVSLIYFAAIKTQETKPFYEALGGYLKTVNLEDPDCRFRIVYLDSVNVQMSLIKKEINSDVNDIEVKYNGDKRYVKEIKEIEEIDKSDSNEKTIKYKGTYLITGGGGIGITLAKYLYDQYNASVIICGRTDFNHPSKKQVKKLINSRDNIEYFQTDMSDLVQVKILIQKIKHKYNKLDGIFHTAGLLRDAFVRYKTVEDMELVIAPKIKGLFYLYEATKDIDLDFLVSFSSLGAVTGNLGQCDYCYANSFMDSFCMLQNSNVNRCKYISINWPLWADGGMKVDNNTKRQLRDKFGMIPLENQNGFIALESILKYGIQKVIVIEGDRNQICSKIKKYSILQDSYEILEEECSISDDILLEKIKTVLKEVIGNILKLEPNRILDDVSFDNYGIDSVMVVSINNALEKEFGLISKTLLFEYRNIQSLAEYFTYNKRELVVRLLGIPKSSEVNKKTDIRKDNAVICNTDDDEIVIVGMAGQFPLAHDYEEYWQNLVKGRDCITTPPEERKKYLNRSGEEKGVNLNRWGGFIDDIDKFDASFFNISPKEIEMTDPQERLFLEIAWKTFTDAGYSRKTLEQANIGVYVGAMYGHYELFGVEETIKGNKIALNSSFSSIANRVSYFFNLNGPSIALDTMCSSGLTALHLACQSIRSGDCEAAIVGATNLSLHENKYLLLSQGNFLSKDGKCKSFGKGGNGYVPGEGVGALLIKSKTKAIEDHDYIYAKVLSSSINHGGKTNGYTVPNPVAQGALISETLRKAKVPAESISYVEAHGTGTALGDPIEISGLVRGFKYNVTEICPIGSVKSNIGHLEAASGIAALIKVVLMLKNKKLVPSIHSETLNENLNLSETPFYIQHKYEDWIPTYKLTEGRKTYYPRRAGISSFGAGGSNSHVIIEEYSEQPEVDIKFDSEHEFAFVFSAENKEYLYKYLNKTLIWINKQLKDTYNEETIVLGNLKELISKKLSVDISEISESDSFDELNISKFETQDLCKDILCESESSFDINSIPNIRQRSLKEISLLLAENSLNLDSKKQSLCARMSYTLQVGREVMNSRLIIIAPTLNTLKEKIELFINQGGENDSVYFQESRMQLDKNDKGINYNVISLRELALLWVNGSYVNWQKYWGNAVPNRIPVPIQELNRKRYWFDGFNRGENEKKREVVKKALTNIEAGELKGKMELQMEEACEKINSTVTYEIIEDNIAVIKMQNLNSGNTFTDEMIEGIMAAFNMVAKTVKVIIITGDKNIFCMGGTKEQLLDISNGKRAFSDAPFLFEGLQRCEIPVIAAMQGHASGGGMLFGLYADITIMAREAVYCAPFLKYGFTPGMGATYIIPKRMGDILGKEMLFSSKSYRGEELEAKGASLIFAEQNSVLDEAIKIARSISDKPREVLSLLKRNLNAEGLKIIEKAISLEEEMHIKTFRNPEVRKKIGYYYGSTKMNKNQEEKTNADQSEIESILDALQNRSITAEQASQLMSIK</sequence>
<feature type="region of interest" description="C-terminal hotdog fold" evidence="7">
    <location>
        <begin position="756"/>
        <end position="902"/>
    </location>
</feature>
<evidence type="ECO:0000259" key="9">
    <source>
        <dbReference type="PROSITE" id="PS50075"/>
    </source>
</evidence>
<dbReference type="InterPro" id="IPR014031">
    <property type="entry name" value="Ketoacyl_synth_C"/>
</dbReference>
<dbReference type="EMBL" id="CP039126">
    <property type="protein sequence ID" value="QMW78705.1"/>
    <property type="molecule type" value="Genomic_DNA"/>
</dbReference>
<dbReference type="Proteomes" id="UP000515789">
    <property type="component" value="Chromosome"/>
</dbReference>
<dbReference type="Pfam" id="PF14765">
    <property type="entry name" value="PS-DH"/>
    <property type="match status" value="1"/>
</dbReference>
<feature type="region of interest" description="N-terminal hotdog fold" evidence="7">
    <location>
        <begin position="621"/>
        <end position="743"/>
    </location>
</feature>
<evidence type="ECO:0000256" key="3">
    <source>
        <dbReference type="ARBA" id="ARBA00022450"/>
    </source>
</evidence>
<dbReference type="InterPro" id="IPR029045">
    <property type="entry name" value="ClpP/crotonase-like_dom_sf"/>
</dbReference>
<dbReference type="Pfam" id="PF21394">
    <property type="entry name" value="Beta-ketacyl_N"/>
    <property type="match status" value="1"/>
</dbReference>
<dbReference type="SUPFAM" id="SSF53901">
    <property type="entry name" value="Thiolase-like"/>
    <property type="match status" value="2"/>
</dbReference>
<reference evidence="12 13" key="1">
    <citation type="submission" date="2019-04" db="EMBL/GenBank/DDBJ databases">
        <authorList>
            <person name="Schori C."/>
            <person name="Ahrens C."/>
        </authorList>
    </citation>
    <scope>NUCLEOTIDE SEQUENCE [LARGE SCALE GENOMIC DNA]</scope>
    <source>
        <strain evidence="12 13">DSM 2950</strain>
    </source>
</reference>
<dbReference type="Pfam" id="PF08659">
    <property type="entry name" value="KR"/>
    <property type="match status" value="1"/>
</dbReference>
<dbReference type="InterPro" id="IPR050091">
    <property type="entry name" value="PKS_NRPS_Biosynth_Enz"/>
</dbReference>
<dbReference type="InterPro" id="IPR020841">
    <property type="entry name" value="PKS_Beta-ketoAc_synthase_dom"/>
</dbReference>
<dbReference type="InterPro" id="IPR049551">
    <property type="entry name" value="PKS_DH_C"/>
</dbReference>
<dbReference type="InterPro" id="IPR049490">
    <property type="entry name" value="C883_1060-like_KR_N"/>
</dbReference>
<feature type="domain" description="Carrier" evidence="9">
    <location>
        <begin position="1385"/>
        <end position="1458"/>
    </location>
</feature>
<proteinExistence type="inferred from homology"/>
<dbReference type="Pfam" id="PF21089">
    <property type="entry name" value="PKS_DH_N"/>
    <property type="match status" value="1"/>
</dbReference>
<dbReference type="PROSITE" id="PS00166">
    <property type="entry name" value="ENOYL_COA_HYDRATASE"/>
    <property type="match status" value="1"/>
</dbReference>
<dbReference type="SMART" id="SM00823">
    <property type="entry name" value="PKS_PP"/>
    <property type="match status" value="1"/>
</dbReference>
<dbReference type="InterPro" id="IPR009081">
    <property type="entry name" value="PP-bd_ACP"/>
</dbReference>
<dbReference type="InterPro" id="IPR032821">
    <property type="entry name" value="PKS_assoc"/>
</dbReference>
<dbReference type="InterPro" id="IPR020806">
    <property type="entry name" value="PKS_PP-bd"/>
</dbReference>
<evidence type="ECO:0000256" key="6">
    <source>
        <dbReference type="ARBA" id="ARBA00049556"/>
    </source>
</evidence>
<evidence type="ECO:0000256" key="2">
    <source>
        <dbReference type="ARBA" id="ARBA00004789"/>
    </source>
</evidence>
<evidence type="ECO:0000256" key="1">
    <source>
        <dbReference type="ARBA" id="ARBA00003299"/>
    </source>
</evidence>
<dbReference type="Gene3D" id="6.20.390.20">
    <property type="match status" value="1"/>
</dbReference>
<feature type="domain" description="Ketosynthase family 3 (KS3)" evidence="10">
    <location>
        <begin position="47"/>
        <end position="471"/>
    </location>
</feature>
<accession>A0A7G5MVR2</accession>
<dbReference type="PROSITE" id="PS50075">
    <property type="entry name" value="CARRIER"/>
    <property type="match status" value="1"/>
</dbReference>
<protein>
    <submittedName>
        <fullName evidence="12">SDR family NAD(P)-dependent oxidoreductase</fullName>
    </submittedName>
</protein>
<dbReference type="Pfam" id="PF00550">
    <property type="entry name" value="PP-binding"/>
    <property type="match status" value="1"/>
</dbReference>
<dbReference type="Gene3D" id="3.10.129.110">
    <property type="entry name" value="Polyketide synthase dehydratase"/>
    <property type="match status" value="1"/>
</dbReference>
<organism evidence="12 13">
    <name type="scientific">Blautia producta</name>
    <dbReference type="NCBI Taxonomy" id="33035"/>
    <lineage>
        <taxon>Bacteria</taxon>
        <taxon>Bacillati</taxon>
        <taxon>Bacillota</taxon>
        <taxon>Clostridia</taxon>
        <taxon>Lachnospirales</taxon>
        <taxon>Lachnospiraceae</taxon>
        <taxon>Blautia</taxon>
    </lineage>
</organism>
<dbReference type="InterPro" id="IPR014030">
    <property type="entry name" value="Ketoacyl_synth_N"/>
</dbReference>
<comment type="function">
    <text evidence="1">Involved in some intermediate steps for the synthesis of the antibiotic polyketide bacillaene which is involved in secondary metabolism.</text>
</comment>
<evidence type="ECO:0000259" key="10">
    <source>
        <dbReference type="PROSITE" id="PS52004"/>
    </source>
</evidence>
<evidence type="ECO:0000313" key="12">
    <source>
        <dbReference type="EMBL" id="QMW78705.1"/>
    </source>
</evidence>
<dbReference type="Pfam" id="PF00378">
    <property type="entry name" value="ECH_1"/>
    <property type="match status" value="1"/>
</dbReference>
<feature type="active site" description="Proton donor; for dehydratase activity" evidence="7">
    <location>
        <position position="816"/>
    </location>
</feature>
<dbReference type="InterPro" id="IPR018376">
    <property type="entry name" value="Enoyl-CoA_hyd/isom_CS"/>
</dbReference>
<dbReference type="CDD" id="cd08953">
    <property type="entry name" value="KR_2_SDR_x"/>
    <property type="match status" value="1"/>
</dbReference>
<dbReference type="Gene3D" id="3.40.50.720">
    <property type="entry name" value="NAD(P)-binding Rossmann-like Domain"/>
    <property type="match status" value="1"/>
</dbReference>
<dbReference type="GO" id="GO:0005737">
    <property type="term" value="C:cytoplasm"/>
    <property type="evidence" value="ECO:0007669"/>
    <property type="project" value="TreeGrafter"/>
</dbReference>
<dbReference type="SUPFAM" id="SSF51735">
    <property type="entry name" value="NAD(P)-binding Rossmann-fold domains"/>
    <property type="match status" value="1"/>
</dbReference>
<dbReference type="InterPro" id="IPR036291">
    <property type="entry name" value="NAD(P)-bd_dom_sf"/>
</dbReference>
<dbReference type="Pfam" id="PF16197">
    <property type="entry name" value="KAsynt_C_assoc"/>
    <property type="match status" value="1"/>
</dbReference>
<dbReference type="FunFam" id="3.40.47.10:FF:000019">
    <property type="entry name" value="Polyketide synthase type I"/>
    <property type="match status" value="1"/>
</dbReference>
<evidence type="ECO:0000256" key="8">
    <source>
        <dbReference type="RuleBase" id="RU003707"/>
    </source>
</evidence>
<dbReference type="GO" id="GO:0003857">
    <property type="term" value="F:(3S)-3-hydroxyacyl-CoA dehydrogenase (NAD+) activity"/>
    <property type="evidence" value="ECO:0007669"/>
    <property type="project" value="UniProtKB-EC"/>
</dbReference>
<feature type="domain" description="Ketosynthase family 3 (KS3)" evidence="10">
    <location>
        <begin position="1492"/>
        <end position="1919"/>
    </location>
</feature>
<dbReference type="GO" id="GO:0006633">
    <property type="term" value="P:fatty acid biosynthetic process"/>
    <property type="evidence" value="ECO:0007669"/>
    <property type="project" value="InterPro"/>
</dbReference>
<keyword evidence="5" id="KW-0808">Transferase</keyword>
<dbReference type="InterPro" id="IPR049900">
    <property type="entry name" value="PKS_mFAS_DH"/>
</dbReference>
<dbReference type="NCBIfam" id="NF005496">
    <property type="entry name" value="PRK07110.1"/>
    <property type="match status" value="1"/>
</dbReference>
<dbReference type="CDD" id="cd00833">
    <property type="entry name" value="PKS"/>
    <property type="match status" value="2"/>
</dbReference>